<reference evidence="3" key="1">
    <citation type="submission" date="2017-09" db="EMBL/GenBank/DDBJ databases">
        <title>Depth-based differentiation of microbial function through sediment-hosted aquifers and enrichment of novel symbionts in the deep terrestrial subsurface.</title>
        <authorList>
            <person name="Probst A.J."/>
            <person name="Ladd B."/>
            <person name="Jarett J.K."/>
            <person name="Geller-Mcgrath D.E."/>
            <person name="Sieber C.M.K."/>
            <person name="Emerson J.B."/>
            <person name="Anantharaman K."/>
            <person name="Thomas B.C."/>
            <person name="Malmstrom R."/>
            <person name="Stieglmeier M."/>
            <person name="Klingl A."/>
            <person name="Woyke T."/>
            <person name="Ryan C.M."/>
            <person name="Banfield J.F."/>
        </authorList>
    </citation>
    <scope>NUCLEOTIDE SEQUENCE [LARGE SCALE GENOMIC DNA]</scope>
</reference>
<evidence type="ECO:0000313" key="2">
    <source>
        <dbReference type="EMBL" id="PIV10430.1"/>
    </source>
</evidence>
<feature type="domain" description="Methyltransferase" evidence="1">
    <location>
        <begin position="21"/>
        <end position="132"/>
    </location>
</feature>
<dbReference type="SUPFAM" id="SSF53335">
    <property type="entry name" value="S-adenosyl-L-methionine-dependent methyltransferases"/>
    <property type="match status" value="1"/>
</dbReference>
<organism evidence="2 3">
    <name type="scientific">Candidatus Portnoybacteria bacterium CG03_land_8_20_14_0_80_41_10</name>
    <dbReference type="NCBI Taxonomy" id="1974808"/>
    <lineage>
        <taxon>Bacteria</taxon>
        <taxon>Candidatus Portnoyibacteriota</taxon>
    </lineage>
</organism>
<dbReference type="PANTHER" id="PTHR45128">
    <property type="entry name" value="METHYLTRANSFERASE TYPE 11"/>
    <property type="match status" value="1"/>
</dbReference>
<proteinExistence type="predicted"/>
<dbReference type="CDD" id="cd02440">
    <property type="entry name" value="AdoMet_MTases"/>
    <property type="match status" value="1"/>
</dbReference>
<dbReference type="AlphaFoldDB" id="A0A2M7BV42"/>
<dbReference type="Pfam" id="PF13847">
    <property type="entry name" value="Methyltransf_31"/>
    <property type="match status" value="1"/>
</dbReference>
<dbReference type="InterPro" id="IPR025714">
    <property type="entry name" value="Methyltranfer_dom"/>
</dbReference>
<comment type="caution">
    <text evidence="2">The sequence shown here is derived from an EMBL/GenBank/DDBJ whole genome shotgun (WGS) entry which is preliminary data.</text>
</comment>
<evidence type="ECO:0000259" key="1">
    <source>
        <dbReference type="Pfam" id="PF13847"/>
    </source>
</evidence>
<name>A0A2M7BV42_9BACT</name>
<sequence length="178" mass="19880">MDKGTGGFLQPEKVLDQLALRDDMQIADFGCGHGYFSLPLAKKVSQGKVYALDVLKEALQSVRSRAEIEKVSNIETIRVNLEIAGGSKLTDQAIDLVVLANILFQSQKKEEILKEARRVLKENGHLVVVDWLAGSLLAPKEGWFISKEEINQLAESQGLTLVKELVMDDQHYGMVFRR</sequence>
<accession>A0A2M7BV42</accession>
<dbReference type="PANTHER" id="PTHR45128:SF1">
    <property type="entry name" value="S-ADENOSYLMETHIONINE-DEPENDENT METHYLTRANSFERASE RV2258C"/>
    <property type="match status" value="1"/>
</dbReference>
<protein>
    <recommendedName>
        <fullName evidence="1">Methyltransferase domain-containing protein</fullName>
    </recommendedName>
</protein>
<dbReference type="Gene3D" id="3.40.50.150">
    <property type="entry name" value="Vaccinia Virus protein VP39"/>
    <property type="match status" value="1"/>
</dbReference>
<gene>
    <name evidence="2" type="ORF">COS49_00525</name>
</gene>
<dbReference type="Proteomes" id="UP000229894">
    <property type="component" value="Unassembled WGS sequence"/>
</dbReference>
<dbReference type="InterPro" id="IPR029063">
    <property type="entry name" value="SAM-dependent_MTases_sf"/>
</dbReference>
<evidence type="ECO:0000313" key="3">
    <source>
        <dbReference type="Proteomes" id="UP000229894"/>
    </source>
</evidence>
<dbReference type="EMBL" id="PEUX01000012">
    <property type="protein sequence ID" value="PIV10430.1"/>
    <property type="molecule type" value="Genomic_DNA"/>
</dbReference>
<dbReference type="InterPro" id="IPR053173">
    <property type="entry name" value="SAM-binding_MTase"/>
</dbReference>